<reference evidence="3 4" key="1">
    <citation type="submission" date="2020-08" db="EMBL/GenBank/DDBJ databases">
        <title>A Genomic Blueprint of the Chicken Gut Microbiome.</title>
        <authorList>
            <person name="Gilroy R."/>
            <person name="Ravi A."/>
            <person name="Getino M."/>
            <person name="Pursley I."/>
            <person name="Horton D.L."/>
            <person name="Alikhan N.-F."/>
            <person name="Baker D."/>
            <person name="Gharbi K."/>
            <person name="Hall N."/>
            <person name="Watson M."/>
            <person name="Adriaenssens E.M."/>
            <person name="Foster-Nyarko E."/>
            <person name="Jarju S."/>
            <person name="Secka A."/>
            <person name="Antonio M."/>
            <person name="Oren A."/>
            <person name="Chaudhuri R."/>
            <person name="La Ragione R.M."/>
            <person name="Hildebrand F."/>
            <person name="Pallen M.J."/>
        </authorList>
    </citation>
    <scope>NUCLEOTIDE SEQUENCE [LARGE SCALE GENOMIC DNA]</scope>
    <source>
        <strain evidence="3 4">Sa1BUA8</strain>
    </source>
</reference>
<dbReference type="RefSeq" id="WP_193718823.1">
    <property type="nucleotide sequence ID" value="NZ_JACSPN010000004.1"/>
</dbReference>
<sequence>MTRLGAALRKVVSRPTAPPKPPSLDEIGRALDLDQSSLGHDHLRHYESALEDLGRSPRSIVVVAGRHPRATGLAFVRRYPQADVHVLSFVPGAVRPGDPATLRVQPVEDVDGVLDALAGIADIDLLVDDGRHLKSEKRRLLRECLFAVADGGVYAVEDLHGLTIDSMLDVPGEDVLDLVQGIQRRRVDGSLGDVPPRDDETALAAAVRGTVFRPRLLLLTKEGEHLVKLREDAPLEPIVRGRRGEWLEERRVEESFDFPTRVDVTTNRPDLGRHLVESIRVPELRVRTYTGVTVRPRLLRVHDGLVLPETFRLYRHARMKSTQLVDTSQRYAQVRVPDRSAPEPLAGTYYDLDSEHTGTFGHLVTEVVSKLWGWRAAREAHPDLKALVSPSDGTSTLPRWFVDMLDAYGIGEDRIEVLDRPRTVERLVSVTPLFSNPSVVHPRIRETWHDLRDSLLTRSSGLELPRRFFVGRAETLTRQCHNGREVEELFARHGFVKVFPERLSIPDQAALFAGAEAIAGYGGSGMLSSIFTPDDIPRFVISPEGYDAMNEFLIAAAQGGSLHYYYCPADVPRGRSWSSAAYFSDFTFDVEKDGPDLAERLAAL</sequence>
<dbReference type="InterPro" id="IPR029063">
    <property type="entry name" value="SAM-dependent_MTases_sf"/>
</dbReference>
<dbReference type="Gene3D" id="3.40.50.150">
    <property type="entry name" value="Vaccinia Virus protein VP39"/>
    <property type="match status" value="1"/>
</dbReference>
<dbReference type="Pfam" id="PF04577">
    <property type="entry name" value="Glyco_transf_61"/>
    <property type="match status" value="1"/>
</dbReference>
<feature type="region of interest" description="Disordered" evidence="1">
    <location>
        <begin position="1"/>
        <end position="24"/>
    </location>
</feature>
<gene>
    <name evidence="3" type="ORF">H9623_04235</name>
</gene>
<feature type="domain" description="Glycosyltransferase 61 catalytic" evidence="2">
    <location>
        <begin position="360"/>
        <end position="534"/>
    </location>
</feature>
<keyword evidence="4" id="KW-1185">Reference proteome</keyword>
<proteinExistence type="predicted"/>
<evidence type="ECO:0000259" key="2">
    <source>
        <dbReference type="Pfam" id="PF04577"/>
    </source>
</evidence>
<protein>
    <submittedName>
        <fullName evidence="3">Glycosyltransferase family 61 protein</fullName>
    </submittedName>
</protein>
<comment type="caution">
    <text evidence="3">The sequence shown here is derived from an EMBL/GenBank/DDBJ whole genome shotgun (WGS) entry which is preliminary data.</text>
</comment>
<evidence type="ECO:0000313" key="4">
    <source>
        <dbReference type="Proteomes" id="UP000822993"/>
    </source>
</evidence>
<dbReference type="GO" id="GO:0016757">
    <property type="term" value="F:glycosyltransferase activity"/>
    <property type="evidence" value="ECO:0007669"/>
    <property type="project" value="InterPro"/>
</dbReference>
<evidence type="ECO:0000256" key="1">
    <source>
        <dbReference type="SAM" id="MobiDB-lite"/>
    </source>
</evidence>
<name>A0A9D5U7V6_9CELL</name>
<dbReference type="InterPro" id="IPR049625">
    <property type="entry name" value="Glyco_transf_61_cat"/>
</dbReference>
<evidence type="ECO:0000313" key="3">
    <source>
        <dbReference type="EMBL" id="MBE7699515.1"/>
    </source>
</evidence>
<accession>A0A9D5U7V6</accession>
<dbReference type="EMBL" id="JACSPN010000004">
    <property type="protein sequence ID" value="MBE7699515.1"/>
    <property type="molecule type" value="Genomic_DNA"/>
</dbReference>
<dbReference type="AlphaFoldDB" id="A0A9D5U7V6"/>
<organism evidence="3 4">
    <name type="scientific">Oerskovia douganii</name>
    <dbReference type="NCBI Taxonomy" id="2762210"/>
    <lineage>
        <taxon>Bacteria</taxon>
        <taxon>Bacillati</taxon>
        <taxon>Actinomycetota</taxon>
        <taxon>Actinomycetes</taxon>
        <taxon>Micrococcales</taxon>
        <taxon>Cellulomonadaceae</taxon>
        <taxon>Oerskovia</taxon>
    </lineage>
</organism>
<dbReference type="Proteomes" id="UP000822993">
    <property type="component" value="Unassembled WGS sequence"/>
</dbReference>